<name>A0ABD1EC58_HYPHA</name>
<protein>
    <submittedName>
        <fullName evidence="1">Uncharacterized protein</fullName>
    </submittedName>
</protein>
<gene>
    <name evidence="1" type="ORF">ABEB36_012643</name>
</gene>
<proteinExistence type="predicted"/>
<comment type="caution">
    <text evidence="1">The sequence shown here is derived from an EMBL/GenBank/DDBJ whole genome shotgun (WGS) entry which is preliminary data.</text>
</comment>
<evidence type="ECO:0000313" key="2">
    <source>
        <dbReference type="Proteomes" id="UP001566132"/>
    </source>
</evidence>
<organism evidence="1 2">
    <name type="scientific">Hypothenemus hampei</name>
    <name type="common">Coffee berry borer</name>
    <dbReference type="NCBI Taxonomy" id="57062"/>
    <lineage>
        <taxon>Eukaryota</taxon>
        <taxon>Metazoa</taxon>
        <taxon>Ecdysozoa</taxon>
        <taxon>Arthropoda</taxon>
        <taxon>Hexapoda</taxon>
        <taxon>Insecta</taxon>
        <taxon>Pterygota</taxon>
        <taxon>Neoptera</taxon>
        <taxon>Endopterygota</taxon>
        <taxon>Coleoptera</taxon>
        <taxon>Polyphaga</taxon>
        <taxon>Cucujiformia</taxon>
        <taxon>Curculionidae</taxon>
        <taxon>Scolytinae</taxon>
        <taxon>Hypothenemus</taxon>
    </lineage>
</organism>
<dbReference type="EMBL" id="JBDJPC010000009">
    <property type="protein sequence ID" value="KAL1492155.1"/>
    <property type="molecule type" value="Genomic_DNA"/>
</dbReference>
<dbReference type="Proteomes" id="UP001566132">
    <property type="component" value="Unassembled WGS sequence"/>
</dbReference>
<keyword evidence="2" id="KW-1185">Reference proteome</keyword>
<sequence>MWTMRVPHKLFEWSLKNGYFTLCDSDLWMSVEKWLKNKGKHKFMSGTKAKNRKEDVDDYDERSRRTTEKFTKDNIDKIHEFVKISNKSSDLIFLKGVTPEEIISTNRVSGKFRPQILLELIERIFLPQRPPDRIELHVDALKGLGFSELYQALSKVAGLYLLNDGYFLTSPDDPLTDANDNNDTDNEAPSAPGVRIFIRKIRETDTIVDNRRCLRAYPVLTAEELLLLSKMCVKIQELQIVTKT</sequence>
<reference evidence="1 2" key="1">
    <citation type="submission" date="2024-05" db="EMBL/GenBank/DDBJ databases">
        <title>Genetic variation in Jamaican populations of the coffee berry borer (Hypothenemus hampei).</title>
        <authorList>
            <person name="Errbii M."/>
            <person name="Myrie A."/>
        </authorList>
    </citation>
    <scope>NUCLEOTIDE SEQUENCE [LARGE SCALE GENOMIC DNA]</scope>
    <source>
        <strain evidence="1">JA-Hopewell-2020-01-JO</strain>
        <tissue evidence="1">Whole body</tissue>
    </source>
</reference>
<evidence type="ECO:0000313" key="1">
    <source>
        <dbReference type="EMBL" id="KAL1492155.1"/>
    </source>
</evidence>
<dbReference type="AlphaFoldDB" id="A0ABD1EC58"/>
<accession>A0ABD1EC58</accession>